<name>A0A194YKU8_SORBI</name>
<dbReference type="Gramene" id="KXG20221">
    <property type="protein sequence ID" value="KXG20221"/>
    <property type="gene ID" value="SORBI_3010G172000"/>
</dbReference>
<dbReference type="Proteomes" id="UP000000768">
    <property type="component" value="Chromosome 10"/>
</dbReference>
<protein>
    <submittedName>
        <fullName evidence="1">Uncharacterized protein</fullName>
    </submittedName>
</protein>
<accession>A0A194YKU8</accession>
<evidence type="ECO:0000313" key="1">
    <source>
        <dbReference type="EMBL" id="KXG20221.1"/>
    </source>
</evidence>
<dbReference type="EMBL" id="CM000769">
    <property type="protein sequence ID" value="KXG20221.1"/>
    <property type="molecule type" value="Genomic_DNA"/>
</dbReference>
<gene>
    <name evidence="1" type="ORF">SORBI_3010G172000</name>
</gene>
<reference evidence="2" key="2">
    <citation type="journal article" date="2018" name="Plant J.">
        <title>The Sorghum bicolor reference genome: improved assembly, gene annotations, a transcriptome atlas, and signatures of genome organization.</title>
        <authorList>
            <person name="McCormick R.F."/>
            <person name="Truong S.K."/>
            <person name="Sreedasyam A."/>
            <person name="Jenkins J."/>
            <person name="Shu S."/>
            <person name="Sims D."/>
            <person name="Kennedy M."/>
            <person name="Amirebrahimi M."/>
            <person name="Weers B.D."/>
            <person name="McKinley B."/>
            <person name="Mattison A."/>
            <person name="Morishige D.T."/>
            <person name="Grimwood J."/>
            <person name="Schmutz J."/>
            <person name="Mullet J.E."/>
        </authorList>
    </citation>
    <scope>NUCLEOTIDE SEQUENCE [LARGE SCALE GENOMIC DNA]</scope>
    <source>
        <strain evidence="2">cv. BTx623</strain>
    </source>
</reference>
<keyword evidence="2" id="KW-1185">Reference proteome</keyword>
<proteinExistence type="predicted"/>
<sequence length="99" mass="11438">MLIFKRRHLEPNISSLSPQHFDLRLSFVQRLCHLDVWMIELNVTCQKKRTKCKYEFAIGLAAQVENERSFHLTEEGILCASQANLLIANSMISTAQPHK</sequence>
<reference evidence="1 2" key="1">
    <citation type="journal article" date="2009" name="Nature">
        <title>The Sorghum bicolor genome and the diversification of grasses.</title>
        <authorList>
            <person name="Paterson A.H."/>
            <person name="Bowers J.E."/>
            <person name="Bruggmann R."/>
            <person name="Dubchak I."/>
            <person name="Grimwood J."/>
            <person name="Gundlach H."/>
            <person name="Haberer G."/>
            <person name="Hellsten U."/>
            <person name="Mitros T."/>
            <person name="Poliakov A."/>
            <person name="Schmutz J."/>
            <person name="Spannagl M."/>
            <person name="Tang H."/>
            <person name="Wang X."/>
            <person name="Wicker T."/>
            <person name="Bharti A.K."/>
            <person name="Chapman J."/>
            <person name="Feltus F.A."/>
            <person name="Gowik U."/>
            <person name="Grigoriev I.V."/>
            <person name="Lyons E."/>
            <person name="Maher C.A."/>
            <person name="Martis M."/>
            <person name="Narechania A."/>
            <person name="Otillar R.P."/>
            <person name="Penning B.W."/>
            <person name="Salamov A.A."/>
            <person name="Wang Y."/>
            <person name="Zhang L."/>
            <person name="Carpita N.C."/>
            <person name="Freeling M."/>
            <person name="Gingle A.R."/>
            <person name="Hash C.T."/>
            <person name="Keller B."/>
            <person name="Klein P."/>
            <person name="Kresovich S."/>
            <person name="McCann M.C."/>
            <person name="Ming R."/>
            <person name="Peterson D.G."/>
            <person name="Mehboob-ur-Rahman"/>
            <person name="Ware D."/>
            <person name="Westhoff P."/>
            <person name="Mayer K.F."/>
            <person name="Messing J."/>
            <person name="Rokhsar D.S."/>
        </authorList>
    </citation>
    <scope>NUCLEOTIDE SEQUENCE [LARGE SCALE GENOMIC DNA]</scope>
    <source>
        <strain evidence="2">cv. BTx623</strain>
    </source>
</reference>
<dbReference type="AlphaFoldDB" id="A0A194YKU8"/>
<dbReference type="InParanoid" id="A0A194YKU8"/>
<evidence type="ECO:0000313" key="2">
    <source>
        <dbReference type="Proteomes" id="UP000000768"/>
    </source>
</evidence>
<organism evidence="1 2">
    <name type="scientific">Sorghum bicolor</name>
    <name type="common">Sorghum</name>
    <name type="synonym">Sorghum vulgare</name>
    <dbReference type="NCBI Taxonomy" id="4558"/>
    <lineage>
        <taxon>Eukaryota</taxon>
        <taxon>Viridiplantae</taxon>
        <taxon>Streptophyta</taxon>
        <taxon>Embryophyta</taxon>
        <taxon>Tracheophyta</taxon>
        <taxon>Spermatophyta</taxon>
        <taxon>Magnoliopsida</taxon>
        <taxon>Liliopsida</taxon>
        <taxon>Poales</taxon>
        <taxon>Poaceae</taxon>
        <taxon>PACMAD clade</taxon>
        <taxon>Panicoideae</taxon>
        <taxon>Andropogonodae</taxon>
        <taxon>Andropogoneae</taxon>
        <taxon>Sorghinae</taxon>
        <taxon>Sorghum</taxon>
    </lineage>
</organism>